<reference evidence="2" key="1">
    <citation type="journal article" date="2019" name="Int. J. Syst. Evol. Microbiol.">
        <title>The Global Catalogue of Microorganisms (GCM) 10K type strain sequencing project: providing services to taxonomists for standard genome sequencing and annotation.</title>
        <authorList>
            <consortium name="The Broad Institute Genomics Platform"/>
            <consortium name="The Broad Institute Genome Sequencing Center for Infectious Disease"/>
            <person name="Wu L."/>
            <person name="Ma J."/>
        </authorList>
    </citation>
    <scope>NUCLEOTIDE SEQUENCE [LARGE SCALE GENOMIC DNA]</scope>
    <source>
        <strain evidence="2">JCM 17688</strain>
    </source>
</reference>
<accession>A0ABP8J465</accession>
<proteinExistence type="predicted"/>
<protein>
    <submittedName>
        <fullName evidence="1">Uncharacterized protein</fullName>
    </submittedName>
</protein>
<sequence length="134" mass="14991">MQPQQQRAVPWVAACVGTHDPATMMLTSARKYGWLFANNQHDTLFGLIEYGEGESTSFRPLAASGSPAVAMNVHLNRWDERSARMDRLMRPVYGCGAEARLMFRDRTGVWERGVADQPRRAGVAGTARRHRACD</sequence>
<comment type="caution">
    <text evidence="1">The sequence shown here is derived from an EMBL/GenBank/DDBJ whole genome shotgun (WGS) entry which is preliminary data.</text>
</comment>
<dbReference type="Proteomes" id="UP001500635">
    <property type="component" value="Unassembled WGS sequence"/>
</dbReference>
<evidence type="ECO:0000313" key="2">
    <source>
        <dbReference type="Proteomes" id="UP001500635"/>
    </source>
</evidence>
<evidence type="ECO:0000313" key="1">
    <source>
        <dbReference type="EMBL" id="GAA4384604.1"/>
    </source>
</evidence>
<name>A0ABP8J465_9ACTN</name>
<gene>
    <name evidence="1" type="ORF">GCM10023147_05220</name>
</gene>
<keyword evidence="2" id="KW-1185">Reference proteome</keyword>
<dbReference type="EMBL" id="BAABFR010000005">
    <property type="protein sequence ID" value="GAA4384604.1"/>
    <property type="molecule type" value="Genomic_DNA"/>
</dbReference>
<organism evidence="1 2">
    <name type="scientific">Tsukamurella soli</name>
    <dbReference type="NCBI Taxonomy" id="644556"/>
    <lineage>
        <taxon>Bacteria</taxon>
        <taxon>Bacillati</taxon>
        <taxon>Actinomycetota</taxon>
        <taxon>Actinomycetes</taxon>
        <taxon>Mycobacteriales</taxon>
        <taxon>Tsukamurellaceae</taxon>
        <taxon>Tsukamurella</taxon>
    </lineage>
</organism>